<comment type="caution">
    <text evidence="2">The sequence shown here is derived from an EMBL/GenBank/DDBJ whole genome shotgun (WGS) entry which is preliminary data.</text>
</comment>
<dbReference type="RefSeq" id="WP_184047559.1">
    <property type="nucleotide sequence ID" value="NZ_JACIGK010000032.1"/>
</dbReference>
<name>A0A7W6RGS8_9PROT</name>
<evidence type="ECO:0000256" key="1">
    <source>
        <dbReference type="SAM" id="MobiDB-lite"/>
    </source>
</evidence>
<organism evidence="2 3">
    <name type="scientific">Roseospira visakhapatnamensis</name>
    <dbReference type="NCBI Taxonomy" id="390880"/>
    <lineage>
        <taxon>Bacteria</taxon>
        <taxon>Pseudomonadati</taxon>
        <taxon>Pseudomonadota</taxon>
        <taxon>Alphaproteobacteria</taxon>
        <taxon>Rhodospirillales</taxon>
        <taxon>Rhodospirillaceae</taxon>
        <taxon>Roseospira</taxon>
    </lineage>
</organism>
<evidence type="ECO:0000313" key="2">
    <source>
        <dbReference type="EMBL" id="MBB4267706.1"/>
    </source>
</evidence>
<proteinExistence type="predicted"/>
<dbReference type="Proteomes" id="UP000554286">
    <property type="component" value="Unassembled WGS sequence"/>
</dbReference>
<accession>A0A7W6RGS8</accession>
<feature type="region of interest" description="Disordered" evidence="1">
    <location>
        <begin position="114"/>
        <end position="151"/>
    </location>
</feature>
<protein>
    <submittedName>
        <fullName evidence="2">Transcriptional regulator with XRE-family HTH domain</fullName>
    </submittedName>
</protein>
<sequence length="199" mass="20737">MHGMTLAPSGGSPLSGGDVTEAIDAVRARFLNWVRRCPAKALARILGVPVKTVDRWREGVMPSPDSLALIAAHMGENWLTWLFGPVLDEGTLDAQLAVVALRIEEIRRDIRESDHVRSAGAAGQPDLGAAGPGASAADGRPAPAGGRTARRPGHLVAGSMLIGLVVGMGAMQVVGDADDVLLRAGSQPKVMRTMGVRDV</sequence>
<reference evidence="2 3" key="1">
    <citation type="submission" date="2020-08" db="EMBL/GenBank/DDBJ databases">
        <title>Genome sequencing of Purple Non-Sulfur Bacteria from various extreme environments.</title>
        <authorList>
            <person name="Mayer M."/>
        </authorList>
    </citation>
    <scope>NUCLEOTIDE SEQUENCE [LARGE SCALE GENOMIC DNA]</scope>
    <source>
        <strain evidence="2 3">JA131</strain>
    </source>
</reference>
<gene>
    <name evidence="2" type="ORF">GGD89_003353</name>
</gene>
<keyword evidence="3" id="KW-1185">Reference proteome</keyword>
<feature type="compositionally biased region" description="Low complexity" evidence="1">
    <location>
        <begin position="128"/>
        <end position="147"/>
    </location>
</feature>
<dbReference type="AlphaFoldDB" id="A0A7W6RGS8"/>
<dbReference type="EMBL" id="JACIGK010000032">
    <property type="protein sequence ID" value="MBB4267706.1"/>
    <property type="molecule type" value="Genomic_DNA"/>
</dbReference>
<evidence type="ECO:0000313" key="3">
    <source>
        <dbReference type="Proteomes" id="UP000554286"/>
    </source>
</evidence>